<keyword evidence="7" id="KW-1185">Reference proteome</keyword>
<dbReference type="Gene3D" id="3.40.50.2300">
    <property type="match status" value="1"/>
</dbReference>
<evidence type="ECO:0000313" key="6">
    <source>
        <dbReference type="EMBL" id="KAK9270053.1"/>
    </source>
</evidence>
<dbReference type="InterPro" id="IPR015683">
    <property type="entry name" value="Ionotropic_Glu_rcpt"/>
</dbReference>
<comment type="subcellular location">
    <subcellularLocation>
        <location evidence="1">Membrane</location>
    </subcellularLocation>
</comment>
<dbReference type="EMBL" id="JBBPBK010000014">
    <property type="protein sequence ID" value="KAK9270053.1"/>
    <property type="molecule type" value="Genomic_DNA"/>
</dbReference>
<keyword evidence="4" id="KW-0472">Membrane</keyword>
<dbReference type="PANTHER" id="PTHR34836:SF1">
    <property type="entry name" value="OS09G0428600 PROTEIN"/>
    <property type="match status" value="1"/>
</dbReference>
<evidence type="ECO:0000256" key="1">
    <source>
        <dbReference type="ARBA" id="ARBA00004370"/>
    </source>
</evidence>
<organism evidence="6 7">
    <name type="scientific">Liquidambar formosana</name>
    <name type="common">Formosan gum</name>
    <dbReference type="NCBI Taxonomy" id="63359"/>
    <lineage>
        <taxon>Eukaryota</taxon>
        <taxon>Viridiplantae</taxon>
        <taxon>Streptophyta</taxon>
        <taxon>Embryophyta</taxon>
        <taxon>Tracheophyta</taxon>
        <taxon>Spermatophyta</taxon>
        <taxon>Magnoliopsida</taxon>
        <taxon>eudicotyledons</taxon>
        <taxon>Gunneridae</taxon>
        <taxon>Pentapetalae</taxon>
        <taxon>Saxifragales</taxon>
        <taxon>Altingiaceae</taxon>
        <taxon>Liquidambar</taxon>
    </lineage>
</organism>
<proteinExistence type="predicted"/>
<evidence type="ECO:0000256" key="3">
    <source>
        <dbReference type="ARBA" id="ARBA00022989"/>
    </source>
</evidence>
<dbReference type="PANTHER" id="PTHR34836">
    <property type="entry name" value="OS06G0188250 PROTEIN"/>
    <property type="match status" value="1"/>
</dbReference>
<keyword evidence="3" id="KW-1133">Transmembrane helix</keyword>
<accession>A0AAP0NC69</accession>
<dbReference type="Proteomes" id="UP001415857">
    <property type="component" value="Unassembled WGS sequence"/>
</dbReference>
<gene>
    <name evidence="6" type="ORF">L1049_025626</name>
</gene>
<evidence type="ECO:0000313" key="7">
    <source>
        <dbReference type="Proteomes" id="UP001415857"/>
    </source>
</evidence>
<reference evidence="6 7" key="1">
    <citation type="journal article" date="2024" name="Plant J.">
        <title>Genome sequences and population genomics reveal climatic adaptation and genomic divergence between two closely related sweetgum species.</title>
        <authorList>
            <person name="Xu W.Q."/>
            <person name="Ren C.Q."/>
            <person name="Zhang X.Y."/>
            <person name="Comes H.P."/>
            <person name="Liu X.H."/>
            <person name="Li Y.G."/>
            <person name="Kettle C.J."/>
            <person name="Jalonen R."/>
            <person name="Gaisberger H."/>
            <person name="Ma Y.Z."/>
            <person name="Qiu Y.X."/>
        </authorList>
    </citation>
    <scope>NUCLEOTIDE SEQUENCE [LARGE SCALE GENOMIC DNA]</scope>
    <source>
        <strain evidence="6">Hangzhou</strain>
    </source>
</reference>
<feature type="domain" description="Receptor ligand binding region" evidence="5">
    <location>
        <begin position="4"/>
        <end position="132"/>
    </location>
</feature>
<evidence type="ECO:0000259" key="5">
    <source>
        <dbReference type="Pfam" id="PF01094"/>
    </source>
</evidence>
<sequence length="144" mass="15707">MRHSFGRAASTAIDLKDSKQVQAIIGTLTFSEAALVSEIDKTTKDIAIISLTSPALIPPHTPSQSPYLIQMGDDITLHTQCIAAIVGHFRWRKVTAIYEHSNGFSTDSGLITLLTDSLRVVNSEIEHHSSFPTLSSLSDPKCHH</sequence>
<dbReference type="AlphaFoldDB" id="A0AAP0NC69"/>
<dbReference type="InterPro" id="IPR028082">
    <property type="entry name" value="Peripla_BP_I"/>
</dbReference>
<keyword evidence="2" id="KW-0812">Transmembrane</keyword>
<name>A0AAP0NC69_LIQFO</name>
<dbReference type="Pfam" id="PF01094">
    <property type="entry name" value="ANF_receptor"/>
    <property type="match status" value="1"/>
</dbReference>
<comment type="caution">
    <text evidence="6">The sequence shown here is derived from an EMBL/GenBank/DDBJ whole genome shotgun (WGS) entry which is preliminary data.</text>
</comment>
<evidence type="ECO:0000256" key="4">
    <source>
        <dbReference type="ARBA" id="ARBA00023136"/>
    </source>
</evidence>
<dbReference type="GO" id="GO:0016020">
    <property type="term" value="C:membrane"/>
    <property type="evidence" value="ECO:0007669"/>
    <property type="project" value="UniProtKB-SubCell"/>
</dbReference>
<evidence type="ECO:0000256" key="2">
    <source>
        <dbReference type="ARBA" id="ARBA00022692"/>
    </source>
</evidence>
<dbReference type="InterPro" id="IPR001828">
    <property type="entry name" value="ANF_lig-bd_rcpt"/>
</dbReference>
<protein>
    <recommendedName>
        <fullName evidence="5">Receptor ligand binding region domain-containing protein</fullName>
    </recommendedName>
</protein>
<dbReference type="SUPFAM" id="SSF53822">
    <property type="entry name" value="Periplasmic binding protein-like I"/>
    <property type="match status" value="1"/>
</dbReference>